<dbReference type="Gene3D" id="3.20.20.70">
    <property type="entry name" value="Aldolase class I"/>
    <property type="match status" value="1"/>
</dbReference>
<evidence type="ECO:0000259" key="8">
    <source>
        <dbReference type="Pfam" id="PF04055"/>
    </source>
</evidence>
<dbReference type="Pfam" id="PF04055">
    <property type="entry name" value="Radical_SAM"/>
    <property type="match status" value="1"/>
</dbReference>
<dbReference type="PANTHER" id="PTHR11228">
    <property type="entry name" value="RADICAL SAM DOMAIN PROTEIN"/>
    <property type="match status" value="1"/>
</dbReference>
<dbReference type="SFLD" id="SFLDS00029">
    <property type="entry name" value="Radical_SAM"/>
    <property type="match status" value="1"/>
</dbReference>
<keyword evidence="3" id="KW-0949">S-adenosyl-L-methionine</keyword>
<evidence type="ECO:0000259" key="9">
    <source>
        <dbReference type="Pfam" id="PF13186"/>
    </source>
</evidence>
<dbReference type="InterPro" id="IPR034391">
    <property type="entry name" value="AdoMet-like_SPASM_containing"/>
</dbReference>
<dbReference type="Pfam" id="PF13186">
    <property type="entry name" value="SPASM"/>
    <property type="match status" value="1"/>
</dbReference>
<keyword evidence="4" id="KW-0479">Metal-binding</keyword>
<dbReference type="SFLD" id="SFLDG01387">
    <property type="entry name" value="BtrN-like_SPASM_domain_contain"/>
    <property type="match status" value="1"/>
</dbReference>
<dbReference type="EMBL" id="FO117599">
    <property type="protein sequence ID" value="CCG00141.1"/>
    <property type="molecule type" value="Genomic_DNA"/>
</dbReference>
<keyword evidence="2" id="KW-0004">4Fe-4S</keyword>
<dbReference type="SUPFAM" id="SSF102114">
    <property type="entry name" value="Radical SAM enzymes"/>
    <property type="match status" value="1"/>
</dbReference>
<accession>H6RGI0</accession>
<evidence type="ECO:0000256" key="6">
    <source>
        <dbReference type="ARBA" id="ARBA00023014"/>
    </source>
</evidence>
<reference evidence="10" key="1">
    <citation type="journal article" date="2012" name="Environ. Microbiol.">
        <title>Genomic content of uncultured Bacteroidetes from contrasting oceanic provinces in the North Atlantic Ocean.</title>
        <authorList>
            <person name="Gomez-Pereira P.R."/>
            <person name="Schuler M."/>
            <person name="Fuchs B.M."/>
            <person name="Bennke C."/>
            <person name="Teeling H."/>
            <person name="Waldmann J."/>
            <person name="Richter M."/>
            <person name="Barbe V."/>
            <person name="Bataille E."/>
            <person name="Glockner F.O."/>
            <person name="Amann R."/>
        </authorList>
    </citation>
    <scope>NUCLEOTIDE SEQUENCE</scope>
</reference>
<dbReference type="InterPro" id="IPR023885">
    <property type="entry name" value="4Fe4S-binding_SPASM_dom"/>
</dbReference>
<evidence type="ECO:0000256" key="1">
    <source>
        <dbReference type="ARBA" id="ARBA00001966"/>
    </source>
</evidence>
<dbReference type="PANTHER" id="PTHR11228:SF7">
    <property type="entry name" value="PQQA PEPTIDE CYCLASE"/>
    <property type="match status" value="1"/>
</dbReference>
<dbReference type="InterPro" id="IPR050377">
    <property type="entry name" value="Radical_SAM_PqqE_MftC-like"/>
</dbReference>
<feature type="domain" description="4Fe4S-binding SPASM" evidence="9">
    <location>
        <begin position="266"/>
        <end position="329"/>
    </location>
</feature>
<evidence type="ECO:0000256" key="4">
    <source>
        <dbReference type="ARBA" id="ARBA00022723"/>
    </source>
</evidence>
<feature type="domain" description="Radical SAM core" evidence="8">
    <location>
        <begin position="48"/>
        <end position="205"/>
    </location>
</feature>
<protein>
    <submittedName>
        <fullName evidence="10">Radical SAM domain-containing protein</fullName>
    </submittedName>
</protein>
<dbReference type="GO" id="GO:0046872">
    <property type="term" value="F:metal ion binding"/>
    <property type="evidence" value="ECO:0007669"/>
    <property type="project" value="UniProtKB-KW"/>
</dbReference>
<dbReference type="CDD" id="cd01335">
    <property type="entry name" value="Radical_SAM"/>
    <property type="match status" value="1"/>
</dbReference>
<keyword evidence="5" id="KW-0408">Iron</keyword>
<dbReference type="InterPro" id="IPR013785">
    <property type="entry name" value="Aldolase_TIM"/>
</dbReference>
<dbReference type="SFLD" id="SFLDG01067">
    <property type="entry name" value="SPASM/twitch_domain_containing"/>
    <property type="match status" value="1"/>
</dbReference>
<keyword evidence="6" id="KW-0411">Iron-sulfur</keyword>
<comment type="cofactor">
    <cofactor evidence="1">
        <name>[4Fe-4S] cluster</name>
        <dbReference type="ChEBI" id="CHEBI:49883"/>
    </cofactor>
</comment>
<dbReference type="InterPro" id="IPR007197">
    <property type="entry name" value="rSAM"/>
</dbReference>
<evidence type="ECO:0000256" key="2">
    <source>
        <dbReference type="ARBA" id="ARBA00022485"/>
    </source>
</evidence>
<organism evidence="10">
    <name type="scientific">uncultured Flavobacteriia bacterium</name>
    <dbReference type="NCBI Taxonomy" id="212695"/>
    <lineage>
        <taxon>Bacteria</taxon>
        <taxon>Pseudomonadati</taxon>
        <taxon>Bacteroidota</taxon>
        <taxon>Flavobacteriia</taxon>
        <taxon>environmental samples</taxon>
    </lineage>
</organism>
<feature type="region of interest" description="Disordered" evidence="7">
    <location>
        <begin position="232"/>
        <end position="251"/>
    </location>
</feature>
<gene>
    <name evidence="10" type="ORF">VIS_S3CKB90026</name>
</gene>
<evidence type="ECO:0000313" key="10">
    <source>
        <dbReference type="EMBL" id="CCG00141.1"/>
    </source>
</evidence>
<dbReference type="AlphaFoldDB" id="H6RGI0"/>
<dbReference type="InterPro" id="IPR058240">
    <property type="entry name" value="rSAM_sf"/>
</dbReference>
<evidence type="ECO:0000256" key="5">
    <source>
        <dbReference type="ARBA" id="ARBA00023004"/>
    </source>
</evidence>
<reference evidence="10" key="2">
    <citation type="submission" date="2012-02" db="EMBL/GenBank/DDBJ databases">
        <authorList>
            <person name="Genoscope - CEA"/>
        </authorList>
    </citation>
    <scope>NUCLEOTIDE SEQUENCE</scope>
</reference>
<evidence type="ECO:0000256" key="7">
    <source>
        <dbReference type="SAM" id="MobiDB-lite"/>
    </source>
</evidence>
<proteinExistence type="predicted"/>
<sequence length="337" mass="38754">MYSRAIVQDRWRRLRVLNWRRTMNIFKLLLGFKKRKMLAGVMPMVLSIEPTTSCNLRCPECLSGLRGFSRPTGMVELKMVENIMAQMGKWLVYVNLYFQGEPYLHKGMDDLVRECKKNGVYTSTSTNAHHLNPERSKDLVASGLDRLIISIDGTTQETYSAYRVGGSLEKVLEGTRNVLEARKSSGSSKPFVVWQFLVVKPNEHQVEDIKTLAKEYNVDEVVIKTAQLDDPHDDHPLLTSSPTLNRYEKDPTSGRWNLRNPMKNECWRMWSGCVVTWDGKIVPCCFDKDAKHEMGKANEIETVWSGKEYEDFRQDIFSDRKAIKMCTNCSEGTKTYA</sequence>
<dbReference type="GO" id="GO:0051536">
    <property type="term" value="F:iron-sulfur cluster binding"/>
    <property type="evidence" value="ECO:0007669"/>
    <property type="project" value="UniProtKB-KW"/>
</dbReference>
<dbReference type="GO" id="GO:0003824">
    <property type="term" value="F:catalytic activity"/>
    <property type="evidence" value="ECO:0007669"/>
    <property type="project" value="InterPro"/>
</dbReference>
<name>H6RGI0_9BACT</name>
<evidence type="ECO:0000256" key="3">
    <source>
        <dbReference type="ARBA" id="ARBA00022691"/>
    </source>
</evidence>